<evidence type="ECO:0000313" key="3">
    <source>
        <dbReference type="Proteomes" id="UP001063166"/>
    </source>
</evidence>
<evidence type="ECO:0000256" key="1">
    <source>
        <dbReference type="SAM" id="Coils"/>
    </source>
</evidence>
<comment type="caution">
    <text evidence="2">The sequence shown here is derived from an EMBL/GenBank/DDBJ whole genome shotgun (WGS) entry which is preliminary data.</text>
</comment>
<keyword evidence="1" id="KW-0175">Coiled coil</keyword>
<dbReference type="Proteomes" id="UP001063166">
    <property type="component" value="Unassembled WGS sequence"/>
</dbReference>
<sequence>MLARRQLLSLTRQFVEARTSIKILEQELDVSWREIMTRKHEIQQLQGTIREMMQDIEQRKALYKVKEAERAEFEGEVKHDLQRLIKEAENSRTHATALRGLGTSLADVAAFMQEMELEMGMTSVHGGDQRGIERLRLLALQLEKIDAQRGNKDDLGAPVDEVAPY</sequence>
<keyword evidence="3" id="KW-1185">Reference proteome</keyword>
<proteinExistence type="predicted"/>
<reference evidence="2" key="1">
    <citation type="submission" date="2022-07" db="EMBL/GenBank/DDBJ databases">
        <title>The genome of Lyophyllum shimeji provides insight into the initial evolution of ectomycorrhizal fungal genome.</title>
        <authorList>
            <person name="Kobayashi Y."/>
            <person name="Shibata T."/>
            <person name="Hirakawa H."/>
            <person name="Shigenobu S."/>
            <person name="Nishiyama T."/>
            <person name="Yamada A."/>
            <person name="Hasebe M."/>
            <person name="Kawaguchi M."/>
        </authorList>
    </citation>
    <scope>NUCLEOTIDE SEQUENCE</scope>
    <source>
        <strain evidence="2">AT787</strain>
    </source>
</reference>
<protein>
    <submittedName>
        <fullName evidence="2">Uncharacterized protein</fullName>
    </submittedName>
</protein>
<dbReference type="OrthoDB" id="3232130at2759"/>
<accession>A0A9P3PDP5</accession>
<gene>
    <name evidence="2" type="ORF">LshimejAT787_0104270</name>
</gene>
<organism evidence="2 3">
    <name type="scientific">Lyophyllum shimeji</name>
    <name type="common">Hon-shimeji</name>
    <name type="synonym">Tricholoma shimeji</name>
    <dbReference type="NCBI Taxonomy" id="47721"/>
    <lineage>
        <taxon>Eukaryota</taxon>
        <taxon>Fungi</taxon>
        <taxon>Dikarya</taxon>
        <taxon>Basidiomycota</taxon>
        <taxon>Agaricomycotina</taxon>
        <taxon>Agaricomycetes</taxon>
        <taxon>Agaricomycetidae</taxon>
        <taxon>Agaricales</taxon>
        <taxon>Tricholomatineae</taxon>
        <taxon>Lyophyllaceae</taxon>
        <taxon>Lyophyllum</taxon>
    </lineage>
</organism>
<name>A0A9P3PDP5_LYOSH</name>
<dbReference type="EMBL" id="BRPK01000001">
    <property type="protein sequence ID" value="GLB33543.1"/>
    <property type="molecule type" value="Genomic_DNA"/>
</dbReference>
<feature type="coiled-coil region" evidence="1">
    <location>
        <begin position="7"/>
        <end position="62"/>
    </location>
</feature>
<evidence type="ECO:0000313" key="2">
    <source>
        <dbReference type="EMBL" id="GLB33543.1"/>
    </source>
</evidence>
<dbReference type="AlphaFoldDB" id="A0A9P3PDP5"/>